<feature type="non-terminal residue" evidence="1">
    <location>
        <position position="1"/>
    </location>
</feature>
<comment type="caution">
    <text evidence="1">The sequence shown here is derived from an EMBL/GenBank/DDBJ whole genome shotgun (WGS) entry which is preliminary data.</text>
</comment>
<reference evidence="1" key="1">
    <citation type="submission" date="2023-06" db="EMBL/GenBank/DDBJ databases">
        <title>Uncultivated large filamentous bacteria from sulfidic sediments reveal new species and different genomic features in energy metabolism and defense.</title>
        <authorList>
            <person name="Fonseca A."/>
        </authorList>
    </citation>
    <scope>NUCLEOTIDE SEQUENCE</scope>
    <source>
        <strain evidence="1">HSG4</strain>
    </source>
</reference>
<accession>A0ABT7VS83</accession>
<protein>
    <submittedName>
        <fullName evidence="1">Uncharacterized protein</fullName>
    </submittedName>
</protein>
<dbReference type="EMBL" id="JAUCGM010000190">
    <property type="protein sequence ID" value="MDM8562537.1"/>
    <property type="molecule type" value="Genomic_DNA"/>
</dbReference>
<organism evidence="1 2">
    <name type="scientific">Candidatus Marithioploca araucensis</name>
    <dbReference type="NCBI Taxonomy" id="70273"/>
    <lineage>
        <taxon>Bacteria</taxon>
        <taxon>Pseudomonadati</taxon>
        <taxon>Pseudomonadota</taxon>
        <taxon>Gammaproteobacteria</taxon>
        <taxon>Thiotrichales</taxon>
        <taxon>Thiotrichaceae</taxon>
        <taxon>Candidatus Marithioploca</taxon>
    </lineage>
</organism>
<evidence type="ECO:0000313" key="1">
    <source>
        <dbReference type="EMBL" id="MDM8562537.1"/>
    </source>
</evidence>
<sequence>HSLRKEKKPYAWVAMQTYSGREDIQVVTDVLMEIVEQLQKYNFWWFFDIFRLNNRFNQVICLLFSGSHAPAWEPILDAPASCGLRDAGASPMRSHASAWERENEKNFTLPF</sequence>
<name>A0ABT7VS83_9GAMM</name>
<keyword evidence="2" id="KW-1185">Reference proteome</keyword>
<gene>
    <name evidence="1" type="ORF">QUF54_04205</name>
</gene>
<dbReference type="Proteomes" id="UP001171945">
    <property type="component" value="Unassembled WGS sequence"/>
</dbReference>
<evidence type="ECO:0000313" key="2">
    <source>
        <dbReference type="Proteomes" id="UP001171945"/>
    </source>
</evidence>
<proteinExistence type="predicted"/>